<proteinExistence type="predicted"/>
<evidence type="ECO:0000313" key="1">
    <source>
        <dbReference type="EMBL" id="GEM06583.1"/>
    </source>
</evidence>
<comment type="caution">
    <text evidence="1">The sequence shown here is derived from an EMBL/GenBank/DDBJ whole genome shotgun (WGS) entry which is preliminary data.</text>
</comment>
<dbReference type="EMBL" id="BJWK01000001">
    <property type="protein sequence ID" value="GEM06583.1"/>
    <property type="molecule type" value="Genomic_DNA"/>
</dbReference>
<dbReference type="Proteomes" id="UP000321518">
    <property type="component" value="Unassembled WGS sequence"/>
</dbReference>
<dbReference type="OrthoDB" id="5311491at2759"/>
<accession>A0A511K8A5</accession>
<name>A0A511K8A5_RHOTO</name>
<dbReference type="GO" id="GO:0046464">
    <property type="term" value="P:acylglycerol catabolic process"/>
    <property type="evidence" value="ECO:0007669"/>
    <property type="project" value="TreeGrafter"/>
</dbReference>
<evidence type="ECO:0000313" key="2">
    <source>
        <dbReference type="Proteomes" id="UP000321518"/>
    </source>
</evidence>
<reference evidence="1 2" key="1">
    <citation type="submission" date="2019-07" db="EMBL/GenBank/DDBJ databases">
        <title>Rhodotorula toruloides NBRC10032 genome sequencing.</title>
        <authorList>
            <person name="Shida Y."/>
            <person name="Takaku H."/>
            <person name="Ogasawara W."/>
            <person name="Mori K."/>
        </authorList>
    </citation>
    <scope>NUCLEOTIDE SEQUENCE [LARGE SCALE GENOMIC DNA]</scope>
    <source>
        <strain evidence="1 2">NBRC10032</strain>
    </source>
</reference>
<gene>
    <name evidence="1" type="ORF">Rt10032_c01g0600</name>
</gene>
<protein>
    <submittedName>
        <fullName evidence="1">Uncharacterized protein</fullName>
    </submittedName>
</protein>
<dbReference type="InterPro" id="IPR050266">
    <property type="entry name" value="AB_hydrolase_sf"/>
</dbReference>
<dbReference type="PANTHER" id="PTHR43798">
    <property type="entry name" value="MONOACYLGLYCEROL LIPASE"/>
    <property type="match status" value="1"/>
</dbReference>
<dbReference type="SUPFAM" id="SSF53474">
    <property type="entry name" value="alpha/beta-Hydrolases"/>
    <property type="match status" value="1"/>
</dbReference>
<organism evidence="1 2">
    <name type="scientific">Rhodotorula toruloides</name>
    <name type="common">Yeast</name>
    <name type="synonym">Rhodosporidium toruloides</name>
    <dbReference type="NCBI Taxonomy" id="5286"/>
    <lineage>
        <taxon>Eukaryota</taxon>
        <taxon>Fungi</taxon>
        <taxon>Dikarya</taxon>
        <taxon>Basidiomycota</taxon>
        <taxon>Pucciniomycotina</taxon>
        <taxon>Microbotryomycetes</taxon>
        <taxon>Sporidiobolales</taxon>
        <taxon>Sporidiobolaceae</taxon>
        <taxon>Rhodotorula</taxon>
    </lineage>
</organism>
<dbReference type="Gene3D" id="3.40.50.1820">
    <property type="entry name" value="alpha/beta hydrolase"/>
    <property type="match status" value="1"/>
</dbReference>
<dbReference type="InterPro" id="IPR029058">
    <property type="entry name" value="AB_hydrolase_fold"/>
</dbReference>
<dbReference type="AlphaFoldDB" id="A0A511K8A5"/>
<dbReference type="GO" id="GO:0016020">
    <property type="term" value="C:membrane"/>
    <property type="evidence" value="ECO:0007669"/>
    <property type="project" value="TreeGrafter"/>
</dbReference>
<dbReference type="PANTHER" id="PTHR43798:SF5">
    <property type="entry name" value="MONOACYLGLYCEROL LIPASE ABHD6"/>
    <property type="match status" value="1"/>
</dbReference>
<sequence length="364" mass="39242">MSAPAFKQARISDDLTLAYVDSWHARAKEDLPERYKTVVGLHGVGFNSAVWTPLLPALPSSIRFLAYNQRSYAQSSPAFNAKQPGGTDATATYLCDLMEFLRFAVEELGVQGMDEQTHEGGIVLLGWSKGTVLCFSLLSLIHLASSPSPTSFLTHLPTSGLPHTSLLRTHIRSLILFEPPGSALGRPPTSDYTTAMKAVSPPNSSTPTEFAEAFAGWIGMYAHSADPDEVAEELLPPSGLDALAPSLRQVAWEPACVAHGFSWRLAEGAEEVQRLAESALKPTGGVALPVGLIYGTRTNGYCLDAAKTVEGWWGLSAGAEEDRKERAKRKTAVRKVPGTNHFAFIHEPEAFANAVVELVDELSL</sequence>
<dbReference type="GO" id="GO:0047372">
    <property type="term" value="F:monoacylglycerol lipase activity"/>
    <property type="evidence" value="ECO:0007669"/>
    <property type="project" value="TreeGrafter"/>
</dbReference>